<reference evidence="3 4" key="1">
    <citation type="submission" date="2019-02" db="EMBL/GenBank/DDBJ databases">
        <title>Deep-cultivation of Planctomycetes and their phenomic and genomic characterization uncovers novel biology.</title>
        <authorList>
            <person name="Wiegand S."/>
            <person name="Jogler M."/>
            <person name="Boedeker C."/>
            <person name="Pinto D."/>
            <person name="Vollmers J."/>
            <person name="Rivas-Marin E."/>
            <person name="Kohn T."/>
            <person name="Peeters S.H."/>
            <person name="Heuer A."/>
            <person name="Rast P."/>
            <person name="Oberbeckmann S."/>
            <person name="Bunk B."/>
            <person name="Jeske O."/>
            <person name="Meyerdierks A."/>
            <person name="Storesund J.E."/>
            <person name="Kallscheuer N."/>
            <person name="Luecker S."/>
            <person name="Lage O.M."/>
            <person name="Pohl T."/>
            <person name="Merkel B.J."/>
            <person name="Hornburger P."/>
            <person name="Mueller R.-W."/>
            <person name="Bruemmer F."/>
            <person name="Labrenz M."/>
            <person name="Spormann A.M."/>
            <person name="Op den Camp H."/>
            <person name="Overmann J."/>
            <person name="Amann R."/>
            <person name="Jetten M.S.M."/>
            <person name="Mascher T."/>
            <person name="Medema M.H."/>
            <person name="Devos D.P."/>
            <person name="Kaster A.-K."/>
            <person name="Ovreas L."/>
            <person name="Rohde M."/>
            <person name="Galperin M.Y."/>
            <person name="Jogler C."/>
        </authorList>
    </citation>
    <scope>NUCLEOTIDE SEQUENCE [LARGE SCALE GENOMIC DNA]</scope>
    <source>
        <strain evidence="3 4">FF011L</strain>
    </source>
</reference>
<gene>
    <name evidence="3" type="ORF">FF011L_50770</name>
</gene>
<keyword evidence="2" id="KW-0812">Transmembrane</keyword>
<accession>A0A517MN08</accession>
<sequence length="810" mass="88321">MTVDDFHRLGLRQNEARPRIIRLAASSLAERLQNQASDNDSAPSLNDLANLCTTTYRLLDPRRRRTATERALLSQSEQIPAIPGQWIHPRSLQQTDIRNRAGFGALAHESLLLGQQVFPDPDAPPPTQLQLSLERWSDYARQRVIWAALFLALLIGMLLARQFRFSKSNELASDPAESSPVASAPADRSPQASENPANTTAPQTQPVPESKPDSSPQPASELDPAPSPDPAPSLAPEPIAPPVTSPDPATEAPLEAIATPASEPMDEEEIQQLTDQLMTYSEKIAGFMTLFQDPAEGEETAAAPSPAPVAPAAKPPPEDVAVALPLEADDAPAKTALPSATARNESRDRLERLLADRPVPVSDAGREQAVYALLDLRQNTATDSADWLAITEMAAERMIELGNHPRSAALIREATQHYEVSQETLTITIAERLETAAVHQTDHRRLLSWGIETSEKWLQAEAYAPTIELMKTLAPSGNKANQPALRKRFDNQRDSIIIMKRMAESAKSVLATHTLDDATATDSTLIGRYRCLMLRDWESGIVWLAQASDSRLSGIATNEIAWQTSQPLDPQAGFKVAEEWIEYGSRVRGRMGDSAKLHGYTILQSIAGKTAGLEALEIQKRLGEIESELVGILPSTPTATTPMANAPNIPAGEEATSSMLGRLLIDGRDRGVAIQYEPGTTIDDKITGQIFQALNQQPTPFQLQFQAVLRLEAPTTIRIIAAGPATPAGEQIIRVNGERQNLLPGLRGSSVAMDLPVGQHHLYWQIAGKEIGTTFFFVQDDQTSQRLPLLVLPNPNPLPTPIRINLIRSR</sequence>
<evidence type="ECO:0000313" key="3">
    <source>
        <dbReference type="EMBL" id="QDS96269.1"/>
    </source>
</evidence>
<protein>
    <submittedName>
        <fullName evidence="3">Uncharacterized protein</fullName>
    </submittedName>
</protein>
<dbReference type="EMBL" id="CP036262">
    <property type="protein sequence ID" value="QDS96269.1"/>
    <property type="molecule type" value="Genomic_DNA"/>
</dbReference>
<feature type="transmembrane region" description="Helical" evidence="2">
    <location>
        <begin position="144"/>
        <end position="163"/>
    </location>
</feature>
<feature type="compositionally biased region" description="Polar residues" evidence="1">
    <location>
        <begin position="190"/>
        <end position="217"/>
    </location>
</feature>
<feature type="compositionally biased region" description="Low complexity" evidence="1">
    <location>
        <begin position="172"/>
        <end position="186"/>
    </location>
</feature>
<dbReference type="KEGG" id="rml:FF011L_50770"/>
<keyword evidence="4" id="KW-1185">Reference proteome</keyword>
<name>A0A517MN08_9BACT</name>
<feature type="compositionally biased region" description="Pro residues" evidence="1">
    <location>
        <begin position="225"/>
        <end position="245"/>
    </location>
</feature>
<organism evidence="3 4">
    <name type="scientific">Roseimaritima multifibrata</name>
    <dbReference type="NCBI Taxonomy" id="1930274"/>
    <lineage>
        <taxon>Bacteria</taxon>
        <taxon>Pseudomonadati</taxon>
        <taxon>Planctomycetota</taxon>
        <taxon>Planctomycetia</taxon>
        <taxon>Pirellulales</taxon>
        <taxon>Pirellulaceae</taxon>
        <taxon>Roseimaritima</taxon>
    </lineage>
</organism>
<dbReference type="Proteomes" id="UP000320672">
    <property type="component" value="Chromosome"/>
</dbReference>
<feature type="region of interest" description="Disordered" evidence="1">
    <location>
        <begin position="296"/>
        <end position="316"/>
    </location>
</feature>
<feature type="region of interest" description="Disordered" evidence="1">
    <location>
        <begin position="171"/>
        <end position="250"/>
    </location>
</feature>
<feature type="compositionally biased region" description="Pro residues" evidence="1">
    <location>
        <begin position="305"/>
        <end position="315"/>
    </location>
</feature>
<dbReference type="AlphaFoldDB" id="A0A517MN08"/>
<evidence type="ECO:0000256" key="2">
    <source>
        <dbReference type="SAM" id="Phobius"/>
    </source>
</evidence>
<keyword evidence="2" id="KW-0472">Membrane</keyword>
<evidence type="ECO:0000256" key="1">
    <source>
        <dbReference type="SAM" id="MobiDB-lite"/>
    </source>
</evidence>
<keyword evidence="2" id="KW-1133">Transmembrane helix</keyword>
<evidence type="ECO:0000313" key="4">
    <source>
        <dbReference type="Proteomes" id="UP000320672"/>
    </source>
</evidence>
<proteinExistence type="predicted"/>